<feature type="region of interest" description="Disordered" evidence="2">
    <location>
        <begin position="194"/>
        <end position="260"/>
    </location>
</feature>
<feature type="compositionally biased region" description="Polar residues" evidence="2">
    <location>
        <begin position="308"/>
        <end position="325"/>
    </location>
</feature>
<reference evidence="3 4" key="1">
    <citation type="journal article" date="2021" name="Sci. Rep.">
        <title>The genome of the diatom Chaetoceros tenuissimus carries an ancient integrated fragment of an extant virus.</title>
        <authorList>
            <person name="Hongo Y."/>
            <person name="Kimura K."/>
            <person name="Takaki Y."/>
            <person name="Yoshida Y."/>
            <person name="Baba S."/>
            <person name="Kobayashi G."/>
            <person name="Nagasaki K."/>
            <person name="Hano T."/>
            <person name="Tomaru Y."/>
        </authorList>
    </citation>
    <scope>NUCLEOTIDE SEQUENCE [LARGE SCALE GENOMIC DNA]</scope>
    <source>
        <strain evidence="3 4">NIES-3715</strain>
    </source>
</reference>
<feature type="region of interest" description="Disordered" evidence="2">
    <location>
        <begin position="308"/>
        <end position="348"/>
    </location>
</feature>
<comment type="caution">
    <text evidence="3">The sequence shown here is derived from an EMBL/GenBank/DDBJ whole genome shotgun (WGS) entry which is preliminary data.</text>
</comment>
<feature type="compositionally biased region" description="Basic and acidic residues" evidence="2">
    <location>
        <begin position="214"/>
        <end position="225"/>
    </location>
</feature>
<dbReference type="Proteomes" id="UP001054902">
    <property type="component" value="Unassembled WGS sequence"/>
</dbReference>
<sequence length="529" mass="61432">MEESLELLTSTTPRKTSDSTTASSSADLDTSQESGNYTLAPTKDTESSTLEERVAEEESEPTPDLGADEVANTFAVSESQSKDTTISVAHSSPLPSSHEPQSEEVLSKRDTASSHYSGPLDLNNSALLQATQDQKSELERVAREEQLRAELKEEEERKIQERIKVEKQLRLEEEEREKRRLQQLEEERLRQQQLEEQRRLEEERRQEAILQQQRIEEERQRREQLRQQALKQQREEAERRAEQAKQAEIRQQKEEKARRERQCYFPEEVEIQENNISAAPSAMQRNNMNMRPSGTQVSRQQNMQGYNIAQSRQHPHRSSTVSSHGESPMKPMNNIQSGHQNHNHASETSSTLYVDRLLDAEVQDLREFTKIIEKQNREIVELKNTNIEMEHRLEHQMLERNDLESKIEDQEQLWDAKCQQLTRERDEFKKSLQNEETTNQKLWEIIFSKEKEITRAYQRKYDGSIQGRNRNYRNPAERSISHQSSVIGSRGQTGVGASRNPHDLLHESGAALSVQERNAIQLLEGFFGL</sequence>
<keyword evidence="1" id="KW-0175">Coiled coil</keyword>
<feature type="compositionally biased region" description="Polar residues" evidence="2">
    <location>
        <begin position="481"/>
        <end position="492"/>
    </location>
</feature>
<feature type="compositionally biased region" description="Low complexity" evidence="2">
    <location>
        <begin position="18"/>
        <end position="31"/>
    </location>
</feature>
<evidence type="ECO:0000313" key="3">
    <source>
        <dbReference type="EMBL" id="GFH46141.1"/>
    </source>
</evidence>
<feature type="coiled-coil region" evidence="1">
    <location>
        <begin position="365"/>
        <end position="438"/>
    </location>
</feature>
<evidence type="ECO:0000313" key="4">
    <source>
        <dbReference type="Proteomes" id="UP001054902"/>
    </source>
</evidence>
<proteinExistence type="predicted"/>
<feature type="compositionally biased region" description="Polar residues" evidence="2">
    <location>
        <begin position="74"/>
        <end position="99"/>
    </location>
</feature>
<protein>
    <submittedName>
        <fullName evidence="3">Uncharacterized protein</fullName>
    </submittedName>
</protein>
<dbReference type="EMBL" id="BLLK01000022">
    <property type="protein sequence ID" value="GFH46141.1"/>
    <property type="molecule type" value="Genomic_DNA"/>
</dbReference>
<feature type="region of interest" description="Disordered" evidence="2">
    <location>
        <begin position="1"/>
        <end position="135"/>
    </location>
</feature>
<organism evidence="3 4">
    <name type="scientific">Chaetoceros tenuissimus</name>
    <dbReference type="NCBI Taxonomy" id="426638"/>
    <lineage>
        <taxon>Eukaryota</taxon>
        <taxon>Sar</taxon>
        <taxon>Stramenopiles</taxon>
        <taxon>Ochrophyta</taxon>
        <taxon>Bacillariophyta</taxon>
        <taxon>Coscinodiscophyceae</taxon>
        <taxon>Chaetocerotophycidae</taxon>
        <taxon>Chaetocerotales</taxon>
        <taxon>Chaetocerotaceae</taxon>
        <taxon>Chaetoceros</taxon>
    </lineage>
</organism>
<evidence type="ECO:0000256" key="1">
    <source>
        <dbReference type="SAM" id="Coils"/>
    </source>
</evidence>
<feature type="compositionally biased region" description="Basic and acidic residues" evidence="2">
    <location>
        <begin position="43"/>
        <end position="53"/>
    </location>
</feature>
<feature type="compositionally biased region" description="Basic and acidic residues" evidence="2">
    <location>
        <begin position="232"/>
        <end position="260"/>
    </location>
</feature>
<dbReference type="AlphaFoldDB" id="A0AAD3H0U8"/>
<accession>A0AAD3H0U8</accession>
<feature type="compositionally biased region" description="Polar residues" evidence="2">
    <location>
        <begin position="122"/>
        <end position="133"/>
    </location>
</feature>
<name>A0AAD3H0U8_9STRA</name>
<feature type="region of interest" description="Disordered" evidence="2">
    <location>
        <begin position="466"/>
        <end position="496"/>
    </location>
</feature>
<gene>
    <name evidence="3" type="ORF">CTEN210_02615</name>
</gene>
<keyword evidence="4" id="KW-1185">Reference proteome</keyword>
<feature type="compositionally biased region" description="Basic and acidic residues" evidence="2">
    <location>
        <begin position="194"/>
        <end position="207"/>
    </location>
</feature>
<evidence type="ECO:0000256" key="2">
    <source>
        <dbReference type="SAM" id="MobiDB-lite"/>
    </source>
</evidence>